<dbReference type="EMBL" id="NOVD01000002">
    <property type="protein sequence ID" value="PCK28638.1"/>
    <property type="molecule type" value="Genomic_DNA"/>
</dbReference>
<proteinExistence type="predicted"/>
<sequence length="319" mass="34950">MRRGEWGDDPSLLIVASTDGVIRVAELTRLGVSDTAIAGRCRTGGTWQRMLPGIVLLGNGYPTPRQRTIAALMFCGRGSMVTGKAAMAQHGYRPHSGEVQILMPMHRRVQSTGFVVVERTVRLPTPLTRSGIDCAPLVRAVLDAARRCKTLDSARALIADVVQRGDVVVRDLSKELEAGSIRGSALPRKVLREVDANVHSVPEAEARELWRRTGLPEMVFNREICDANGKFIAMPDGWIDSVAFAWDIDSLDWHLSPGDYRATVERRTRMQNAGIIVLPTVPSALRAEPERVISDLRAHFALAASRPRPRVSISARPGG</sequence>
<evidence type="ECO:0000313" key="1">
    <source>
        <dbReference type="EMBL" id="PCK28638.1"/>
    </source>
</evidence>
<gene>
    <name evidence="1" type="ORF">CHR55_04835</name>
</gene>
<dbReference type="Proteomes" id="UP000230886">
    <property type="component" value="Unassembled WGS sequence"/>
</dbReference>
<reference evidence="1 2" key="1">
    <citation type="submission" date="2017-07" db="EMBL/GenBank/DDBJ databases">
        <title>Draft sequence of Rhodococcus enclensis 23b-28.</title>
        <authorList>
            <person name="Besaury L."/>
            <person name="Sancelme M."/>
            <person name="Amato P."/>
            <person name="Lallement A."/>
            <person name="Delort A.-M."/>
        </authorList>
    </citation>
    <scope>NUCLEOTIDE SEQUENCE [LARGE SCALE GENOMIC DNA]</scope>
    <source>
        <strain evidence="1 2">23b-28</strain>
    </source>
</reference>
<accession>A0A8A9IV18</accession>
<name>A0A2A5JGF7_RHOSG</name>
<protein>
    <submittedName>
        <fullName evidence="1">Uncharacterized protein</fullName>
    </submittedName>
</protein>
<comment type="caution">
    <text evidence="1">The sequence shown here is derived from an EMBL/GenBank/DDBJ whole genome shotgun (WGS) entry which is preliminary data.</text>
</comment>
<organism evidence="1 2">
    <name type="scientific">Rhodococcus qingshengii</name>
    <dbReference type="NCBI Taxonomy" id="334542"/>
    <lineage>
        <taxon>Bacteria</taxon>
        <taxon>Bacillati</taxon>
        <taxon>Actinomycetota</taxon>
        <taxon>Actinomycetes</taxon>
        <taxon>Mycobacteriales</taxon>
        <taxon>Nocardiaceae</taxon>
        <taxon>Rhodococcus</taxon>
        <taxon>Rhodococcus erythropolis group</taxon>
    </lineage>
</organism>
<evidence type="ECO:0000313" key="2">
    <source>
        <dbReference type="Proteomes" id="UP000230886"/>
    </source>
</evidence>
<dbReference type="RefSeq" id="WP_007734274.1">
    <property type="nucleotide sequence ID" value="NZ_CP072108.1"/>
</dbReference>
<dbReference type="AlphaFoldDB" id="A0A2A5JGF7"/>
<accession>A0A2A5JGF7</accession>